<reference evidence="1" key="1">
    <citation type="submission" date="2014-09" db="EMBL/GenBank/DDBJ databases">
        <authorList>
            <person name="Magalhaes I.L.F."/>
            <person name="Oliveira U."/>
            <person name="Santos F.R."/>
            <person name="Vidigal T.H.D.A."/>
            <person name="Brescovit A.D."/>
            <person name="Santos A.J."/>
        </authorList>
    </citation>
    <scope>NUCLEOTIDE SEQUENCE</scope>
    <source>
        <tissue evidence="1">Shoot tissue taken approximately 20 cm above the soil surface</tissue>
    </source>
</reference>
<dbReference type="EMBL" id="GBRH01195387">
    <property type="protein sequence ID" value="JAE02509.1"/>
    <property type="molecule type" value="Transcribed_RNA"/>
</dbReference>
<dbReference type="AlphaFoldDB" id="A0A0A9EU31"/>
<organism evidence="1">
    <name type="scientific">Arundo donax</name>
    <name type="common">Giant reed</name>
    <name type="synonym">Donax arundinaceus</name>
    <dbReference type="NCBI Taxonomy" id="35708"/>
    <lineage>
        <taxon>Eukaryota</taxon>
        <taxon>Viridiplantae</taxon>
        <taxon>Streptophyta</taxon>
        <taxon>Embryophyta</taxon>
        <taxon>Tracheophyta</taxon>
        <taxon>Spermatophyta</taxon>
        <taxon>Magnoliopsida</taxon>
        <taxon>Liliopsida</taxon>
        <taxon>Poales</taxon>
        <taxon>Poaceae</taxon>
        <taxon>PACMAD clade</taxon>
        <taxon>Arundinoideae</taxon>
        <taxon>Arundineae</taxon>
        <taxon>Arundo</taxon>
    </lineage>
</organism>
<evidence type="ECO:0000313" key="1">
    <source>
        <dbReference type="EMBL" id="JAE02509.1"/>
    </source>
</evidence>
<reference evidence="1" key="2">
    <citation type="journal article" date="2015" name="Data Brief">
        <title>Shoot transcriptome of the giant reed, Arundo donax.</title>
        <authorList>
            <person name="Barrero R.A."/>
            <person name="Guerrero F.D."/>
            <person name="Moolhuijzen P."/>
            <person name="Goolsby J.A."/>
            <person name="Tidwell J."/>
            <person name="Bellgard S.E."/>
            <person name="Bellgard M.I."/>
        </authorList>
    </citation>
    <scope>NUCLEOTIDE SEQUENCE</scope>
    <source>
        <tissue evidence="1">Shoot tissue taken approximately 20 cm above the soil surface</tissue>
    </source>
</reference>
<sequence>MASEHGCDKSPAMNTWTCFSSSIQLRPGSFFAPLSRMVFHDFSASVHCRRSEYMFDSNIRAPWSSGSSLRISLAAYAASLAFLCILHAPRRVLHMTESGSKLIPCMNSTDSSSFPARPRRSTMQLWCSLSGRMPKSFSIDLK</sequence>
<name>A0A0A9EU31_ARUDO</name>
<protein>
    <submittedName>
        <fullName evidence="1">Uncharacterized protein</fullName>
    </submittedName>
</protein>
<accession>A0A0A9EU31</accession>
<proteinExistence type="predicted"/>